<evidence type="ECO:0000313" key="3">
    <source>
        <dbReference type="EMBL" id="OBT93001.2"/>
    </source>
</evidence>
<dbReference type="EMBL" id="KV460259">
    <property type="protein sequence ID" value="OBT93001.2"/>
    <property type="molecule type" value="Genomic_DNA"/>
</dbReference>
<keyword evidence="4" id="KW-1185">Reference proteome</keyword>
<dbReference type="Proteomes" id="UP000091956">
    <property type="component" value="Unassembled WGS sequence"/>
</dbReference>
<dbReference type="InterPro" id="IPR039261">
    <property type="entry name" value="FNR_nucleotide-bd"/>
</dbReference>
<evidence type="ECO:0000256" key="1">
    <source>
        <dbReference type="SAM" id="SignalP"/>
    </source>
</evidence>
<feature type="signal peptide" evidence="1">
    <location>
        <begin position="1"/>
        <end position="36"/>
    </location>
</feature>
<evidence type="ECO:0000259" key="2">
    <source>
        <dbReference type="PROSITE" id="PS51384"/>
    </source>
</evidence>
<dbReference type="SUPFAM" id="SSF63380">
    <property type="entry name" value="Riboflavin synthase domain-like"/>
    <property type="match status" value="1"/>
</dbReference>
<feature type="chain" id="PRO_5015159994" description="FAD-binding FR-type domain-containing protein" evidence="1">
    <location>
        <begin position="37"/>
        <end position="666"/>
    </location>
</feature>
<organism evidence="3 4">
    <name type="scientific">Pseudogymnoascus verrucosus</name>
    <dbReference type="NCBI Taxonomy" id="342668"/>
    <lineage>
        <taxon>Eukaryota</taxon>
        <taxon>Fungi</taxon>
        <taxon>Dikarya</taxon>
        <taxon>Ascomycota</taxon>
        <taxon>Pezizomycotina</taxon>
        <taxon>Leotiomycetes</taxon>
        <taxon>Thelebolales</taxon>
        <taxon>Thelebolaceae</taxon>
        <taxon>Pseudogymnoascus</taxon>
    </lineage>
</organism>
<dbReference type="PANTHER" id="PTHR42815:SF2">
    <property type="entry name" value="FAD-BINDING, PUTATIVE (AFU_ORTHOLOGUE AFUA_6G07600)-RELATED"/>
    <property type="match status" value="1"/>
</dbReference>
<gene>
    <name evidence="3" type="ORF">VE01_08626</name>
</gene>
<dbReference type="InterPro" id="IPR017927">
    <property type="entry name" value="FAD-bd_FR_type"/>
</dbReference>
<dbReference type="GeneID" id="28842012"/>
<dbReference type="Gene3D" id="3.40.50.80">
    <property type="entry name" value="Nucleotide-binding domain of ferredoxin-NADP reductase (FNR) module"/>
    <property type="match status" value="1"/>
</dbReference>
<feature type="domain" description="FAD-binding FR-type" evidence="2">
    <location>
        <begin position="400"/>
        <end position="523"/>
    </location>
</feature>
<name>A0A1B8GAZ7_9PEZI</name>
<keyword evidence="1" id="KW-0732">Signal</keyword>
<sequence length="666" mass="72018">MRDARYKQPYYPISPIPHTLIHHLTLLLHIITFLTCAPPTPPPPPHIPYNPPPKQQQMSIHEILPFHEGETSLHHTLHIPDRDNPTQPFLSPFAASVLQRSPLIALGAVDEQGRPWTTLWGGEPAFARSIAPSIIAIKSSVARTHDPVMEILLGAATPGEVVQGGEKGALMSGLAIDLESRLRAKFSGRMIAGALQEPEKDSGAAEVQLVMKIETSLGNCPKYLNRKTIHPALPNPSLLSTSLPLPPAAISLIHAADLFFLSSSHPTSPSTNHRGGPPGFIRILTNTSSELTLVYPEYSGNNLYQTLGNYRLSPLASLLIPDFATGNALYLTGRVDILIGPAASAILPHTNLAIKFTTTEYRFIATSLPFRATPIEPSPYNPRVRLLAAEQAAGATAQAGAAGTATLLSQTSLSPSISRFRFRLDKAANWKRGQYVVLDFSDELGMGYSHMRDEDPQSLNDDLVRTFTVSSPPATVEEGASTKEFEITIRKVGRVTGFLFKRDGGKRGLTVPVSGFGGEFVDDDDLTEGGREKTVYIAGGVGITPFLALIGSKVDKGVTLFWTVREADLGLVADALKKIEGLGAALRLFITGVGAEGGLGGRVDKGEVLGRIVKDGGVVWERRIEKEDLVGEKGGTKWMLCAGKPLRSKVLEWLEGETVMFEDFDY</sequence>
<accession>A0A1B8GAZ7</accession>
<dbReference type="STRING" id="342668.A0A1B8GAZ7"/>
<dbReference type="RefSeq" id="XP_018126734.2">
    <property type="nucleotide sequence ID" value="XM_018278047.2"/>
</dbReference>
<dbReference type="AlphaFoldDB" id="A0A1B8GAZ7"/>
<reference evidence="4" key="2">
    <citation type="journal article" date="2018" name="Nat. Commun.">
        <title>Extreme sensitivity to ultraviolet light in the fungal pathogen causing white-nose syndrome of bats.</title>
        <authorList>
            <person name="Palmer J.M."/>
            <person name="Drees K.P."/>
            <person name="Foster J.T."/>
            <person name="Lindner D.L."/>
        </authorList>
    </citation>
    <scope>NUCLEOTIDE SEQUENCE [LARGE SCALE GENOMIC DNA]</scope>
    <source>
        <strain evidence="4">UAMH 10579</strain>
    </source>
</reference>
<dbReference type="PROSITE" id="PS51384">
    <property type="entry name" value="FAD_FR"/>
    <property type="match status" value="1"/>
</dbReference>
<protein>
    <recommendedName>
        <fullName evidence="2">FAD-binding FR-type domain-containing protein</fullName>
    </recommendedName>
</protein>
<reference evidence="3 4" key="1">
    <citation type="submission" date="2016-03" db="EMBL/GenBank/DDBJ databases">
        <title>Comparative genomics of Pseudogymnoascus destructans, the fungus causing white-nose syndrome of bats.</title>
        <authorList>
            <person name="Palmer J.M."/>
            <person name="Drees K.P."/>
            <person name="Foster J.T."/>
            <person name="Lindner D.L."/>
        </authorList>
    </citation>
    <scope>NUCLEOTIDE SEQUENCE [LARGE SCALE GENOMIC DNA]</scope>
    <source>
        <strain evidence="3 4">UAMH 10579</strain>
    </source>
</reference>
<evidence type="ECO:0000313" key="4">
    <source>
        <dbReference type="Proteomes" id="UP000091956"/>
    </source>
</evidence>
<dbReference type="PANTHER" id="PTHR42815">
    <property type="entry name" value="FAD-BINDING, PUTATIVE (AFU_ORTHOLOGUE AFUA_6G07600)-RELATED"/>
    <property type="match status" value="1"/>
</dbReference>
<dbReference type="Gene3D" id="2.40.30.10">
    <property type="entry name" value="Translation factors"/>
    <property type="match status" value="1"/>
</dbReference>
<dbReference type="GO" id="GO:0016491">
    <property type="term" value="F:oxidoreductase activity"/>
    <property type="evidence" value="ECO:0007669"/>
    <property type="project" value="InterPro"/>
</dbReference>
<proteinExistence type="predicted"/>
<dbReference type="InterPro" id="IPR017938">
    <property type="entry name" value="Riboflavin_synthase-like_b-brl"/>
</dbReference>
<dbReference type="SUPFAM" id="SSF52343">
    <property type="entry name" value="Ferredoxin reductase-like, C-terminal NADP-linked domain"/>
    <property type="match status" value="1"/>
</dbReference>